<organism evidence="1">
    <name type="scientific">Dyadobacter sp. 676</name>
    <dbReference type="NCBI Taxonomy" id="3088362"/>
    <lineage>
        <taxon>Bacteria</taxon>
        <taxon>Pseudomonadati</taxon>
        <taxon>Bacteroidota</taxon>
        <taxon>Cytophagia</taxon>
        <taxon>Cytophagales</taxon>
        <taxon>Spirosomataceae</taxon>
        <taxon>Dyadobacter</taxon>
    </lineage>
</organism>
<dbReference type="Gene3D" id="1.25.10.90">
    <property type="match status" value="1"/>
</dbReference>
<evidence type="ECO:0000313" key="1">
    <source>
        <dbReference type="EMBL" id="XCH23758.1"/>
    </source>
</evidence>
<dbReference type="AlphaFoldDB" id="A0AAU8FIF4"/>
<dbReference type="CDD" id="cd06561">
    <property type="entry name" value="AlkD_like"/>
    <property type="match status" value="1"/>
</dbReference>
<dbReference type="EMBL" id="CP159289">
    <property type="protein sequence ID" value="XCH23758.1"/>
    <property type="molecule type" value="Genomic_DNA"/>
</dbReference>
<dbReference type="InterPro" id="IPR016024">
    <property type="entry name" value="ARM-type_fold"/>
</dbReference>
<reference evidence="1" key="1">
    <citation type="submission" date="2024-06" db="EMBL/GenBank/DDBJ databases">
        <title>Sequencing and assembly of the genome of Dyadobacter sp. strain 676, a symbiont of Cyamopsis tetragonoloba.</title>
        <authorList>
            <person name="Guro P."/>
            <person name="Sazanova A."/>
            <person name="Kuznetsova I."/>
            <person name="Belimov A."/>
            <person name="Safronova V."/>
        </authorList>
    </citation>
    <scope>NUCLEOTIDE SEQUENCE</scope>
    <source>
        <strain evidence="1">676</strain>
    </source>
</reference>
<accession>A0AAU8FIF4</accession>
<name>A0AAU8FIF4_9BACT</name>
<proteinExistence type="predicted"/>
<sequence length="231" mass="25829">MADKSVTTVEQILAELESLGSEKVRTLNIRNGASENQFGVKLGDIRALANRIKTNHELALALWDTHNLDAQLLALLIIKPKLLSADEVDRMVRSISTAQVADWLSSYVIKDHPAKEALRRSWMQTDHPWAARAGWSLTAGRVTREPEGIDIPGLLDRIESEMPKAAPEVQWTMNTTLAQIGIRFPAYRERALAIGEKLGIYRDYPVSKGCTSPFAPIWINEMVKRESKVTS</sequence>
<protein>
    <submittedName>
        <fullName evidence="1">DNA alkylation repair protein</fullName>
    </submittedName>
</protein>
<dbReference type="RefSeq" id="WP_353719082.1">
    <property type="nucleotide sequence ID" value="NZ_CP159289.1"/>
</dbReference>
<dbReference type="PANTHER" id="PTHR41291:SF1">
    <property type="entry name" value="DNA ALKYLATION REPAIR PROTEIN"/>
    <property type="match status" value="1"/>
</dbReference>
<dbReference type="InterPro" id="IPR014825">
    <property type="entry name" value="DNA_alkylation"/>
</dbReference>
<dbReference type="SUPFAM" id="SSF48371">
    <property type="entry name" value="ARM repeat"/>
    <property type="match status" value="1"/>
</dbReference>
<dbReference type="PANTHER" id="PTHR41291">
    <property type="entry name" value="DNA ALKYLATION REPAIR PROTEIN"/>
    <property type="match status" value="1"/>
</dbReference>
<gene>
    <name evidence="1" type="ORF">ABV298_26160</name>
</gene>
<dbReference type="Pfam" id="PF08713">
    <property type="entry name" value="DNA_alkylation"/>
    <property type="match status" value="1"/>
</dbReference>